<sequence length="43" mass="4895">MPQITYCTQIAQNFAYFPLEDGTKSKGAFSKIRFVQYSTGIWG</sequence>
<evidence type="ECO:0000313" key="2">
    <source>
        <dbReference type="Proteomes" id="UP000193623"/>
    </source>
</evidence>
<gene>
    <name evidence="1" type="ORF">PSJ8397_00499</name>
</gene>
<protein>
    <submittedName>
        <fullName evidence="1">Uncharacterized protein</fullName>
    </submittedName>
</protein>
<dbReference type="EMBL" id="FWFT01000001">
    <property type="protein sequence ID" value="SLN17076.1"/>
    <property type="molecule type" value="Genomic_DNA"/>
</dbReference>
<keyword evidence="2" id="KW-1185">Reference proteome</keyword>
<dbReference type="AlphaFoldDB" id="A0A1Y5RGU8"/>
<name>A0A1Y5RGU8_9RHOB</name>
<evidence type="ECO:0000313" key="1">
    <source>
        <dbReference type="EMBL" id="SLN17076.1"/>
    </source>
</evidence>
<reference evidence="1 2" key="1">
    <citation type="submission" date="2017-03" db="EMBL/GenBank/DDBJ databases">
        <authorList>
            <person name="Afonso C.L."/>
            <person name="Miller P.J."/>
            <person name="Scott M.A."/>
            <person name="Spackman E."/>
            <person name="Goraichik I."/>
            <person name="Dimitrov K.M."/>
            <person name="Suarez D.L."/>
            <person name="Swayne D.E."/>
        </authorList>
    </citation>
    <scope>NUCLEOTIDE SEQUENCE [LARGE SCALE GENOMIC DNA]</scope>
    <source>
        <strain evidence="1 2">CECT 8397</strain>
    </source>
</reference>
<dbReference type="Proteomes" id="UP000193623">
    <property type="component" value="Unassembled WGS sequence"/>
</dbReference>
<proteinExistence type="predicted"/>
<organism evidence="1 2">
    <name type="scientific">Pseudooctadecabacter jejudonensis</name>
    <dbReference type="NCBI Taxonomy" id="1391910"/>
    <lineage>
        <taxon>Bacteria</taxon>
        <taxon>Pseudomonadati</taxon>
        <taxon>Pseudomonadota</taxon>
        <taxon>Alphaproteobacteria</taxon>
        <taxon>Rhodobacterales</taxon>
        <taxon>Paracoccaceae</taxon>
        <taxon>Pseudooctadecabacter</taxon>
    </lineage>
</organism>
<accession>A0A1Y5RGU8</accession>